<protein>
    <recommendedName>
        <fullName evidence="2">Type II secretion system protein H</fullName>
    </recommendedName>
    <alternativeName>
        <fullName evidence="10">General secretion pathway protein H</fullName>
    </alternativeName>
</protein>
<gene>
    <name evidence="12" type="ORF">PT85_10310</name>
</gene>
<evidence type="ECO:0000256" key="10">
    <source>
        <dbReference type="ARBA" id="ARBA00030775"/>
    </source>
</evidence>
<evidence type="ECO:0000256" key="4">
    <source>
        <dbReference type="ARBA" id="ARBA00022481"/>
    </source>
</evidence>
<evidence type="ECO:0000313" key="12">
    <source>
        <dbReference type="EMBL" id="KHO64584.1"/>
    </source>
</evidence>
<evidence type="ECO:0000256" key="7">
    <source>
        <dbReference type="ARBA" id="ARBA00022989"/>
    </source>
</evidence>
<dbReference type="SUPFAM" id="SSF54523">
    <property type="entry name" value="Pili subunits"/>
    <property type="match status" value="1"/>
</dbReference>
<keyword evidence="7" id="KW-1133">Transmembrane helix</keyword>
<proteinExistence type="inferred from homology"/>
<dbReference type="Proteomes" id="UP000030980">
    <property type="component" value="Unassembled WGS sequence"/>
</dbReference>
<keyword evidence="8" id="KW-0472">Membrane</keyword>
<dbReference type="STRING" id="706570.PT85_10310"/>
<dbReference type="Gene3D" id="3.55.40.10">
    <property type="entry name" value="minor pseudopilin epsh domain"/>
    <property type="match status" value="1"/>
</dbReference>
<dbReference type="InterPro" id="IPR022346">
    <property type="entry name" value="T2SS_GspH"/>
</dbReference>
<dbReference type="PROSITE" id="PS00409">
    <property type="entry name" value="PROKAR_NTER_METHYL"/>
    <property type="match status" value="1"/>
</dbReference>
<name>A0A0B3BV99_9PSED</name>
<keyword evidence="4" id="KW-0488">Methylation</keyword>
<dbReference type="InterPro" id="IPR045584">
    <property type="entry name" value="Pilin-like"/>
</dbReference>
<evidence type="ECO:0000256" key="9">
    <source>
        <dbReference type="ARBA" id="ARBA00025772"/>
    </source>
</evidence>
<accession>A0A0B3BV99</accession>
<dbReference type="Pfam" id="PF07963">
    <property type="entry name" value="N_methyl"/>
    <property type="match status" value="1"/>
</dbReference>
<sequence>MRFNQGFTLIELMVAISLLAVLAALAAPAMGDFIVRQRVASQAGDLALAMALARSEAIKSSTSIAVIPETVSPNGWANGWCVAPATVANCDDAAVLRRFSGRSNVTISSAALASPYRILFLRDGTRGVSSGRPRFKVSSPQLPATGQNARCVLLTPQGRTEVSATTRDANCPQ</sequence>
<comment type="subcellular location">
    <subcellularLocation>
        <location evidence="1">Cell inner membrane</location>
        <topology evidence="1">Single-pass membrane protein</topology>
    </subcellularLocation>
</comment>
<comment type="similarity">
    <text evidence="9">Belongs to the GSP H family.</text>
</comment>
<evidence type="ECO:0000256" key="2">
    <source>
        <dbReference type="ARBA" id="ARBA00021549"/>
    </source>
</evidence>
<dbReference type="InterPro" id="IPR012902">
    <property type="entry name" value="N_methyl_site"/>
</dbReference>
<keyword evidence="13" id="KW-1185">Reference proteome</keyword>
<evidence type="ECO:0000256" key="5">
    <source>
        <dbReference type="ARBA" id="ARBA00022519"/>
    </source>
</evidence>
<evidence type="ECO:0000256" key="1">
    <source>
        <dbReference type="ARBA" id="ARBA00004377"/>
    </source>
</evidence>
<dbReference type="RefSeq" id="WP_039606596.1">
    <property type="nucleotide sequence ID" value="NZ_FMUP01000002.1"/>
</dbReference>
<feature type="domain" description="General secretion pathway GspH" evidence="11">
    <location>
        <begin position="42"/>
        <end position="158"/>
    </location>
</feature>
<keyword evidence="5" id="KW-0997">Cell inner membrane</keyword>
<dbReference type="GO" id="GO:0015627">
    <property type="term" value="C:type II protein secretion system complex"/>
    <property type="evidence" value="ECO:0007669"/>
    <property type="project" value="InterPro"/>
</dbReference>
<dbReference type="GO" id="GO:0005886">
    <property type="term" value="C:plasma membrane"/>
    <property type="evidence" value="ECO:0007669"/>
    <property type="project" value="UniProtKB-SubCell"/>
</dbReference>
<dbReference type="EMBL" id="JTAK01000004">
    <property type="protein sequence ID" value="KHO64584.1"/>
    <property type="molecule type" value="Genomic_DNA"/>
</dbReference>
<evidence type="ECO:0000259" key="11">
    <source>
        <dbReference type="Pfam" id="PF12019"/>
    </source>
</evidence>
<keyword evidence="3" id="KW-1003">Cell membrane</keyword>
<evidence type="ECO:0000256" key="8">
    <source>
        <dbReference type="ARBA" id="ARBA00023136"/>
    </source>
</evidence>
<dbReference type="Pfam" id="PF12019">
    <property type="entry name" value="GspH"/>
    <property type="match status" value="1"/>
</dbReference>
<organism evidence="12 13">
    <name type="scientific">Pseudomonas flexibilis</name>
    <dbReference type="NCBI Taxonomy" id="706570"/>
    <lineage>
        <taxon>Bacteria</taxon>
        <taxon>Pseudomonadati</taxon>
        <taxon>Pseudomonadota</taxon>
        <taxon>Gammaproteobacteria</taxon>
        <taxon>Pseudomonadales</taxon>
        <taxon>Pseudomonadaceae</taxon>
        <taxon>Pseudomonas</taxon>
    </lineage>
</organism>
<evidence type="ECO:0000256" key="6">
    <source>
        <dbReference type="ARBA" id="ARBA00022692"/>
    </source>
</evidence>
<dbReference type="AlphaFoldDB" id="A0A0B3BV99"/>
<dbReference type="NCBIfam" id="TIGR02532">
    <property type="entry name" value="IV_pilin_GFxxxE"/>
    <property type="match status" value="1"/>
</dbReference>
<dbReference type="GO" id="GO:0015628">
    <property type="term" value="P:protein secretion by the type II secretion system"/>
    <property type="evidence" value="ECO:0007669"/>
    <property type="project" value="InterPro"/>
</dbReference>
<comment type="caution">
    <text evidence="12">The sequence shown here is derived from an EMBL/GenBank/DDBJ whole genome shotgun (WGS) entry which is preliminary data.</text>
</comment>
<reference evidence="12 13" key="1">
    <citation type="submission" date="2014-11" db="EMBL/GenBank/DDBJ databases">
        <title>Genome sequence of Pseudomonas tuomuerensis JCM 14085.</title>
        <authorList>
            <person name="Shin S.-K."/>
            <person name="Yi H."/>
        </authorList>
    </citation>
    <scope>NUCLEOTIDE SEQUENCE [LARGE SCALE GENOMIC DNA]</scope>
    <source>
        <strain evidence="12 13">JCM 14085</strain>
    </source>
</reference>
<evidence type="ECO:0000256" key="3">
    <source>
        <dbReference type="ARBA" id="ARBA00022475"/>
    </source>
</evidence>
<evidence type="ECO:0000313" key="13">
    <source>
        <dbReference type="Proteomes" id="UP000030980"/>
    </source>
</evidence>
<dbReference type="OrthoDB" id="5739745at2"/>
<keyword evidence="6" id="KW-0812">Transmembrane</keyword>